<accession>A0A3M7QE65</accession>
<proteinExistence type="predicted"/>
<name>A0A3M7QE65_BRAPC</name>
<dbReference type="GO" id="GO:0007098">
    <property type="term" value="P:centrosome cycle"/>
    <property type="evidence" value="ECO:0007669"/>
    <property type="project" value="TreeGrafter"/>
</dbReference>
<dbReference type="GO" id="GO:0070652">
    <property type="term" value="C:HAUS complex"/>
    <property type="evidence" value="ECO:0007669"/>
    <property type="project" value="InterPro"/>
</dbReference>
<dbReference type="PANTHER" id="PTHR16219:SF1">
    <property type="entry name" value="HAUS AUGMIN-LIKE COMPLEX SUBUNIT 4"/>
    <property type="match status" value="1"/>
</dbReference>
<comment type="caution">
    <text evidence="1">The sequence shown here is derived from an EMBL/GenBank/DDBJ whole genome shotgun (WGS) entry which is preliminary data.</text>
</comment>
<organism evidence="1 2">
    <name type="scientific">Brachionus plicatilis</name>
    <name type="common">Marine rotifer</name>
    <name type="synonym">Brachionus muelleri</name>
    <dbReference type="NCBI Taxonomy" id="10195"/>
    <lineage>
        <taxon>Eukaryota</taxon>
        <taxon>Metazoa</taxon>
        <taxon>Spiralia</taxon>
        <taxon>Gnathifera</taxon>
        <taxon>Rotifera</taxon>
        <taxon>Eurotatoria</taxon>
        <taxon>Monogononta</taxon>
        <taxon>Pseudotrocha</taxon>
        <taxon>Ploima</taxon>
        <taxon>Brachionidae</taxon>
        <taxon>Brachionus</taxon>
    </lineage>
</organism>
<reference evidence="1 2" key="1">
    <citation type="journal article" date="2018" name="Sci. Rep.">
        <title>Genomic signatures of local adaptation to the degree of environmental predictability in rotifers.</title>
        <authorList>
            <person name="Franch-Gras L."/>
            <person name="Hahn C."/>
            <person name="Garcia-Roger E.M."/>
            <person name="Carmona M.J."/>
            <person name="Serra M."/>
            <person name="Gomez A."/>
        </authorList>
    </citation>
    <scope>NUCLEOTIDE SEQUENCE [LARGE SCALE GENOMIC DNA]</scope>
    <source>
        <strain evidence="1">HYR1</strain>
    </source>
</reference>
<dbReference type="Proteomes" id="UP000276133">
    <property type="component" value="Unassembled WGS sequence"/>
</dbReference>
<sequence>MNLNLNDSDRKEIINEFNQNYRLYLENNLILSLISDTVFNTQAKLIHSSSSATFESEKNDPKQMLDEKIRDTFLKSYFITNNSDNNFKLPDEIKIDPLSFDAKNHLVETIEHKLDEFLDLVDEFTAYGCSNEINECRPKLDQELSGSKQENVTFKFNQMLKHIDDIELESKRLDDGINIKLEHCMNTSMEVINLINFKLDFYAHMSEIQCQGAVLSCDLLLTKIEMIKNEMLHDFYSPEKLKALGIIKNHIQMETMLAKDNLNQTKFTLNTFNSFGSEFDSILKTYLDLKSKHEIKKM</sequence>
<evidence type="ECO:0000313" key="2">
    <source>
        <dbReference type="Proteomes" id="UP000276133"/>
    </source>
</evidence>
<dbReference type="OrthoDB" id="661220at2759"/>
<dbReference type="Pfam" id="PF14735">
    <property type="entry name" value="HAUS4"/>
    <property type="match status" value="1"/>
</dbReference>
<dbReference type="GO" id="GO:0051225">
    <property type="term" value="P:spindle assembly"/>
    <property type="evidence" value="ECO:0007669"/>
    <property type="project" value="InterPro"/>
</dbReference>
<gene>
    <name evidence="1" type="ORF">BpHYR1_005881</name>
</gene>
<dbReference type="PANTHER" id="PTHR16219">
    <property type="entry name" value="AUGMIN SUBUNIT 4 FAMILY MEMBER"/>
    <property type="match status" value="1"/>
</dbReference>
<dbReference type="InterPro" id="IPR029327">
    <property type="entry name" value="HAUS4"/>
</dbReference>
<dbReference type="AlphaFoldDB" id="A0A3M7QE65"/>
<keyword evidence="2" id="KW-1185">Reference proteome</keyword>
<dbReference type="GO" id="GO:0051011">
    <property type="term" value="F:microtubule minus-end binding"/>
    <property type="evidence" value="ECO:0007669"/>
    <property type="project" value="TreeGrafter"/>
</dbReference>
<protein>
    <submittedName>
        <fullName evidence="1">HAUS augmin-like complex subunit 4</fullName>
    </submittedName>
</protein>
<dbReference type="EMBL" id="REGN01006442">
    <property type="protein sequence ID" value="RNA09563.1"/>
    <property type="molecule type" value="Genomic_DNA"/>
</dbReference>
<evidence type="ECO:0000313" key="1">
    <source>
        <dbReference type="EMBL" id="RNA09563.1"/>
    </source>
</evidence>